<keyword evidence="5" id="KW-0067">ATP-binding</keyword>
<feature type="compositionally biased region" description="Polar residues" evidence="6">
    <location>
        <begin position="175"/>
        <end position="185"/>
    </location>
</feature>
<protein>
    <submittedName>
        <fullName evidence="9">Polyglutamine-repeat protein pqn-41-like</fullName>
    </submittedName>
</protein>
<dbReference type="PROSITE" id="PS50011">
    <property type="entry name" value="PROTEIN_KINASE_DOM"/>
    <property type="match status" value="1"/>
</dbReference>
<feature type="domain" description="Protein kinase" evidence="7">
    <location>
        <begin position="1"/>
        <end position="105"/>
    </location>
</feature>
<evidence type="ECO:0000256" key="3">
    <source>
        <dbReference type="ARBA" id="ARBA00022741"/>
    </source>
</evidence>
<keyword evidence="8" id="KW-1185">Reference proteome</keyword>
<reference evidence="9" key="1">
    <citation type="submission" date="2025-08" db="UniProtKB">
        <authorList>
            <consortium name="RefSeq"/>
        </authorList>
    </citation>
    <scope>IDENTIFICATION</scope>
</reference>
<evidence type="ECO:0000256" key="2">
    <source>
        <dbReference type="ARBA" id="ARBA00022679"/>
    </source>
</evidence>
<dbReference type="PANTHER" id="PTHR24350">
    <property type="entry name" value="SERINE/THREONINE-PROTEIN KINASE IAL-RELATED"/>
    <property type="match status" value="1"/>
</dbReference>
<keyword evidence="1" id="KW-0723">Serine/threonine-protein kinase</keyword>
<evidence type="ECO:0000256" key="4">
    <source>
        <dbReference type="ARBA" id="ARBA00022777"/>
    </source>
</evidence>
<sequence length="470" mass="51392">MHACAHFSLRGGGYDFSVDWWSVGVVLFEMLYGGIPFCPPPKFKGDVPQFVKLQVTNYAIVCPIPYPSPISALLSPEAISLMQRLVCDASMRYKRAADILTHPFFKGLDLKTLFTIEQPLAADTRAYAASHYPSLFGPDGELLLQPQPPTASSNNRDSSSGGSSGGGSSRDKTRPTQSLTRSRLNQQQQQPQQQQQQKQQKQQQKQQQQQQQQQPHQTHAGCLASLRAAARGARQLAAADPPQQQQQRCCYGERSRHIPKQDTNPDDEVDLLFARYPFDRRAEESRPVASQIMNDKRVQAALRAAFEKQPPEKSADSSHTEEAMHGQTDDPLESARDLEDIFHHARGRDCGIGQLCRGLHAAAAVPPEKRSAAAGKQAFRSLQGELAHLQGPRQGQNSLATKATHGVLSAKTYEKKQEDEQTDKLHWSLHAASAAASHATTTTPSAKKEPALVSLGGATVVECLGPAVCA</sequence>
<keyword evidence="4" id="KW-0418">Kinase</keyword>
<evidence type="ECO:0000259" key="7">
    <source>
        <dbReference type="PROSITE" id="PS50011"/>
    </source>
</evidence>
<dbReference type="InterPro" id="IPR000719">
    <property type="entry name" value="Prot_kinase_dom"/>
</dbReference>
<dbReference type="InterPro" id="IPR030616">
    <property type="entry name" value="Aur-like"/>
</dbReference>
<feature type="compositionally biased region" description="Low complexity" evidence="6">
    <location>
        <begin position="233"/>
        <end position="248"/>
    </location>
</feature>
<gene>
    <name evidence="9" type="primary">LOC113146491</name>
</gene>
<evidence type="ECO:0000313" key="8">
    <source>
        <dbReference type="Proteomes" id="UP000515125"/>
    </source>
</evidence>
<evidence type="ECO:0000313" key="9">
    <source>
        <dbReference type="RefSeq" id="XP_026189767.1"/>
    </source>
</evidence>
<dbReference type="GO" id="GO:0004674">
    <property type="term" value="F:protein serine/threonine kinase activity"/>
    <property type="evidence" value="ECO:0007669"/>
    <property type="project" value="UniProtKB-KW"/>
</dbReference>
<accession>A0A6P6RQG8</accession>
<keyword evidence="2" id="KW-0808">Transferase</keyword>
<feature type="compositionally biased region" description="Low complexity" evidence="6">
    <location>
        <begin position="186"/>
        <end position="219"/>
    </location>
</feature>
<dbReference type="GO" id="GO:0005524">
    <property type="term" value="F:ATP binding"/>
    <property type="evidence" value="ECO:0007669"/>
    <property type="project" value="UniProtKB-KW"/>
</dbReference>
<dbReference type="Pfam" id="PF00069">
    <property type="entry name" value="Pkinase"/>
    <property type="match status" value="1"/>
</dbReference>
<dbReference type="OrthoDB" id="3638488at2759"/>
<dbReference type="RefSeq" id="XP_026189767.1">
    <property type="nucleotide sequence ID" value="XM_026333982.1"/>
</dbReference>
<dbReference type="SUPFAM" id="SSF56112">
    <property type="entry name" value="Protein kinase-like (PK-like)"/>
    <property type="match status" value="1"/>
</dbReference>
<feature type="compositionally biased region" description="Low complexity" evidence="6">
    <location>
        <begin position="152"/>
        <end position="161"/>
    </location>
</feature>
<proteinExistence type="predicted"/>
<feature type="region of interest" description="Disordered" evidence="6">
    <location>
        <begin position="233"/>
        <end position="266"/>
    </location>
</feature>
<dbReference type="Gene3D" id="1.10.510.10">
    <property type="entry name" value="Transferase(Phosphotransferase) domain 1"/>
    <property type="match status" value="1"/>
</dbReference>
<feature type="region of interest" description="Disordered" evidence="6">
    <location>
        <begin position="138"/>
        <end position="219"/>
    </location>
</feature>
<dbReference type="GeneID" id="113146491"/>
<feature type="compositionally biased region" description="Basic and acidic residues" evidence="6">
    <location>
        <begin position="251"/>
        <end position="260"/>
    </location>
</feature>
<evidence type="ECO:0000256" key="6">
    <source>
        <dbReference type="SAM" id="MobiDB-lite"/>
    </source>
</evidence>
<feature type="region of interest" description="Disordered" evidence="6">
    <location>
        <begin position="307"/>
        <end position="333"/>
    </location>
</feature>
<organism evidence="8 9">
    <name type="scientific">Cyclospora cayetanensis</name>
    <dbReference type="NCBI Taxonomy" id="88456"/>
    <lineage>
        <taxon>Eukaryota</taxon>
        <taxon>Sar</taxon>
        <taxon>Alveolata</taxon>
        <taxon>Apicomplexa</taxon>
        <taxon>Conoidasida</taxon>
        <taxon>Coccidia</taxon>
        <taxon>Eucoccidiorida</taxon>
        <taxon>Eimeriorina</taxon>
        <taxon>Eimeriidae</taxon>
        <taxon>Cyclospora</taxon>
    </lineage>
</organism>
<evidence type="ECO:0000256" key="1">
    <source>
        <dbReference type="ARBA" id="ARBA00022527"/>
    </source>
</evidence>
<dbReference type="InterPro" id="IPR011009">
    <property type="entry name" value="Kinase-like_dom_sf"/>
</dbReference>
<dbReference type="AlphaFoldDB" id="A0A6P6RQG8"/>
<dbReference type="Proteomes" id="UP000515125">
    <property type="component" value="Unplaced"/>
</dbReference>
<evidence type="ECO:0000256" key="5">
    <source>
        <dbReference type="ARBA" id="ARBA00022840"/>
    </source>
</evidence>
<name>A0A6P6RQG8_9EIME</name>
<keyword evidence="3" id="KW-0547">Nucleotide-binding</keyword>